<evidence type="ECO:0000256" key="1">
    <source>
        <dbReference type="ARBA" id="ARBA00001593"/>
    </source>
</evidence>
<name>A0A482XTI0_LAOST</name>
<evidence type="ECO:0000256" key="15">
    <source>
        <dbReference type="SAM" id="MobiDB-lite"/>
    </source>
</evidence>
<evidence type="ECO:0000256" key="16">
    <source>
        <dbReference type="SAM" id="Phobius"/>
    </source>
</evidence>
<proteinExistence type="inferred from homology"/>
<dbReference type="Pfam" id="PF06327">
    <property type="entry name" value="Adcy_cons_dom"/>
    <property type="match status" value="1"/>
</dbReference>
<keyword evidence="10 16" id="KW-1133">Transmembrane helix</keyword>
<dbReference type="Gene3D" id="3.30.70.1230">
    <property type="entry name" value="Nucleotide cyclase"/>
    <property type="match status" value="2"/>
</dbReference>
<dbReference type="Pfam" id="PF00211">
    <property type="entry name" value="Guanylate_cyc"/>
    <property type="match status" value="2"/>
</dbReference>
<dbReference type="GO" id="GO:0006171">
    <property type="term" value="P:cAMP biosynthetic process"/>
    <property type="evidence" value="ECO:0007669"/>
    <property type="project" value="UniProtKB-KW"/>
</dbReference>
<evidence type="ECO:0000313" key="19">
    <source>
        <dbReference type="Proteomes" id="UP000291343"/>
    </source>
</evidence>
<feature type="compositionally biased region" description="Basic residues" evidence="15">
    <location>
        <begin position="324"/>
        <end position="334"/>
    </location>
</feature>
<dbReference type="InterPro" id="IPR001054">
    <property type="entry name" value="A/G_cyclase"/>
</dbReference>
<sequence>MLPLPLRWSISAGCLTAFVNLIIASLAKFPLDRQYKDIKDLSCVIRQMIAMALVYAAVNFAGLYTKYLTDRGQRKAFLETHRSTETRYHTQKENDQQERLLLSVLPDFVAKEMIRDIATEAEKGSFTPHQFHRIYLHCYENVSILFADIKGFTAWASQCSAQELVRVLNDLFAKFDKLAMENHCLRIKLLGDCYYCVSGLPKPRADHAHCCVEMGLHMITAIQDVRDKLNVDLNMRIGIHSGSVLCGVLGLRKWQFDVWSYDVTLANHLESGGIPGRVHISKATLQCLDGAYEVEPGHGDTRDSYLKEHEVETFLISQKEPSKPRRRLQHRTSRPRLWSEEDHRSNLINDHMSSPPLNNIAVRTKHTDSNGNHGNHTLGFIDEWTPEIPFENISSAQDMEPSDVPNGDHQPQRDPPMSTSEQVDVIMDHSIEVDSNQRMRKDNINPWTLRNAIMIPTLFCMLREDMFKSNMLCCFIIWIFIVGVQSVILPRSILVGASLLGTTLVLSSALVLVMAEEFQQLPDPLQKISSILVQNRLRRTGFICVFITLMCISATLTLVFSPDDHRHQPNLFEEQIRTLARSVRSIDGNELPPTVVNSASNSSDLFHNKTTRNSNLSNYITTQDTTFRSLRKRRYKNNDDKNKLNVNTKQKQSKGDTARQSHLNINRELKFLKTDLIRHFRTRSHFLHTTKSKSNNRKSLHVVLGEKNFKNIVQNSNNSMISNNTNINSNISFGKHLNNSENTIKFVSKVGANKSDCSFKIANNKTEVEKVENTTENNAMFETVVGEISDKDSVSAVNTTDSGVDYLRLDESGYSAQSEVMSHNLKAQTNGDIVQSEVMSHNLKAQTNDRNNVQSEVMSHSLKAQSDDSNNAPHKVMSHNLKSQSDAGNNVQREVMSHNFKAQSDVAQSDVAQSDVAQSEVMSNNLKMPQSGGLQSDNTGLKLKSRNMNVIDNEMMEINIGEQSNSEFLPASVKTDAGIPLDTMSYIGSVYSARQRNARTTNVSGILPDEIFSDSRYVLTEDNPCCVHPEFLVFTWVLCLVALATTLKLYFLIKTMFAIAMVVAYFMLIVFAYPQVFWQDHFDKNLRMPLAYQMLLLLSIFLTLVAYHARLVEVTSRLDFLWKREAQRELAEMRETRRNNRQLLRNILPDHVANHFLTSERTDELYSQSRNNVGVMFASIPNFTEFYSEDINKGMECIRLLNEIIVDFDELLADSKFASIEKIKTVGACYMAASGLNPRHQSESDDNKHICALVDFAVAMKHALDEVNKHSFNNFHLRVGISSGPLVGGVIGAKKPVYDIWGNTVNEASRMDSTGIMGRIQIPKDTAMILTSHGYQVEYRGLVPVKGKGEMETYYVVGRAASGPGPFTRQPSQHASLAAVVYGMVQARRRQNTVKRTTSQGGAGLSRTKSQHNTSTSKGMFDGHLSIGGNRSGGRLVNFSSFRITHRSTPNPVRRNTARPGRQLSQPAESMGEPMSARSYQNIRQVSVDPNLLSRNSHGVLSGIQLMQRSAPHTPLIDLNRNPRTDPMDNAMATLTVDKQPSSGNHSPSIYSASSSPGNDSRTNKLNPRSVSMSFGNATAITSSLSSSRLEEPSTMMGEANR</sequence>
<evidence type="ECO:0000256" key="11">
    <source>
        <dbReference type="ARBA" id="ARBA00022998"/>
    </source>
</evidence>
<feature type="compositionally biased region" description="Polar residues" evidence="15">
    <location>
        <begin position="595"/>
        <end position="605"/>
    </location>
</feature>
<feature type="region of interest" description="Disordered" evidence="15">
    <location>
        <begin position="1446"/>
        <end position="1478"/>
    </location>
</feature>
<evidence type="ECO:0000256" key="2">
    <source>
        <dbReference type="ARBA" id="ARBA00001946"/>
    </source>
</evidence>
<dbReference type="InterPro" id="IPR032628">
    <property type="entry name" value="AC_N"/>
</dbReference>
<accession>A0A482XTI0</accession>
<evidence type="ECO:0000256" key="6">
    <source>
        <dbReference type="ARBA" id="ARBA00022723"/>
    </source>
</evidence>
<keyword evidence="6" id="KW-0479">Metal-binding</keyword>
<gene>
    <name evidence="18" type="ORF">LSTR_LSTR008136</name>
</gene>
<dbReference type="PROSITE" id="PS00452">
    <property type="entry name" value="GUANYLATE_CYCLASE_1"/>
    <property type="match status" value="1"/>
</dbReference>
<dbReference type="FunCoup" id="A0A482XTI0">
    <property type="interactions" value="57"/>
</dbReference>
<keyword evidence="9" id="KW-0460">Magnesium</keyword>
<feature type="compositionally biased region" description="Polar residues" evidence="15">
    <location>
        <begin position="1407"/>
        <end position="1418"/>
    </location>
</feature>
<feature type="region of interest" description="Disordered" evidence="15">
    <location>
        <begin position="1583"/>
        <end position="1602"/>
    </location>
</feature>
<comment type="catalytic activity">
    <reaction evidence="1">
        <text>ATP = 3',5'-cyclic AMP + diphosphate</text>
        <dbReference type="Rhea" id="RHEA:15389"/>
        <dbReference type="ChEBI" id="CHEBI:30616"/>
        <dbReference type="ChEBI" id="CHEBI:33019"/>
        <dbReference type="ChEBI" id="CHEBI:58165"/>
        <dbReference type="EC" id="4.6.1.1"/>
    </reaction>
</comment>
<feature type="compositionally biased region" description="Polar residues" evidence="15">
    <location>
        <begin position="846"/>
        <end position="872"/>
    </location>
</feature>
<feature type="compositionally biased region" description="Basic and acidic residues" evidence="15">
    <location>
        <begin position="653"/>
        <end position="662"/>
    </location>
</feature>
<feature type="region of interest" description="Disordered" evidence="15">
    <location>
        <begin position="1538"/>
        <end position="1575"/>
    </location>
</feature>
<evidence type="ECO:0000256" key="3">
    <source>
        <dbReference type="ARBA" id="ARBA00004141"/>
    </source>
</evidence>
<dbReference type="GO" id="GO:0004016">
    <property type="term" value="F:adenylate cyclase activity"/>
    <property type="evidence" value="ECO:0007669"/>
    <property type="project" value="UniProtKB-EC"/>
</dbReference>
<dbReference type="SUPFAM" id="SSF55073">
    <property type="entry name" value="Nucleotide cyclase"/>
    <property type="match status" value="2"/>
</dbReference>
<dbReference type="GO" id="GO:0005886">
    <property type="term" value="C:plasma membrane"/>
    <property type="evidence" value="ECO:0007669"/>
    <property type="project" value="InterPro"/>
</dbReference>
<feature type="transmembrane region" description="Helical" evidence="16">
    <location>
        <begin position="48"/>
        <end position="65"/>
    </location>
</feature>
<feature type="domain" description="Guanylate cyclase" evidence="17">
    <location>
        <begin position="143"/>
        <end position="270"/>
    </location>
</feature>
<dbReference type="PANTHER" id="PTHR45627">
    <property type="entry name" value="ADENYLATE CYCLASE TYPE 1"/>
    <property type="match status" value="1"/>
</dbReference>
<keyword evidence="8" id="KW-0067">ATP-binding</keyword>
<dbReference type="GO" id="GO:0035556">
    <property type="term" value="P:intracellular signal transduction"/>
    <property type="evidence" value="ECO:0007669"/>
    <property type="project" value="InterPro"/>
</dbReference>
<dbReference type="InParanoid" id="A0A482XTI0"/>
<dbReference type="PANTHER" id="PTHR45627:SF1">
    <property type="entry name" value="ADENYLATE CYCLASE TYPE 8"/>
    <property type="match status" value="1"/>
</dbReference>
<dbReference type="InterPro" id="IPR018297">
    <property type="entry name" value="A/G_cyclase_CS"/>
</dbReference>
<dbReference type="GO" id="GO:0007189">
    <property type="term" value="P:adenylate cyclase-activating G protein-coupled receptor signaling pathway"/>
    <property type="evidence" value="ECO:0007669"/>
    <property type="project" value="TreeGrafter"/>
</dbReference>
<dbReference type="OrthoDB" id="60033at2759"/>
<comment type="similarity">
    <text evidence="14">Belongs to the adenylyl cyclase class-4/guanylyl cyclase family.</text>
</comment>
<dbReference type="GO" id="GO:0046872">
    <property type="term" value="F:metal ion binding"/>
    <property type="evidence" value="ECO:0007669"/>
    <property type="project" value="UniProtKB-KW"/>
</dbReference>
<evidence type="ECO:0000256" key="9">
    <source>
        <dbReference type="ARBA" id="ARBA00022842"/>
    </source>
</evidence>
<dbReference type="FunFam" id="3.30.70.1230:FF:000032">
    <property type="entry name" value="Adenylyl cyclase 78C"/>
    <property type="match status" value="1"/>
</dbReference>
<evidence type="ECO:0000256" key="7">
    <source>
        <dbReference type="ARBA" id="ARBA00022741"/>
    </source>
</evidence>
<keyword evidence="7" id="KW-0547">Nucleotide-binding</keyword>
<dbReference type="SMR" id="A0A482XTI0"/>
<dbReference type="FunFam" id="3.30.70.1230:FF:000011">
    <property type="entry name" value="Adenylate cyclase"/>
    <property type="match status" value="1"/>
</dbReference>
<dbReference type="EC" id="4.6.1.1" evidence="4"/>
<keyword evidence="11" id="KW-0115">cAMP biosynthesis</keyword>
<evidence type="ECO:0000259" key="17">
    <source>
        <dbReference type="PROSITE" id="PS50125"/>
    </source>
</evidence>
<dbReference type="InterPro" id="IPR029787">
    <property type="entry name" value="Nucleotide_cyclase"/>
</dbReference>
<evidence type="ECO:0000256" key="14">
    <source>
        <dbReference type="RuleBase" id="RU000405"/>
    </source>
</evidence>
<evidence type="ECO:0000313" key="18">
    <source>
        <dbReference type="EMBL" id="RZF48787.1"/>
    </source>
</evidence>
<feature type="transmembrane region" description="Helical" evidence="16">
    <location>
        <begin position="1058"/>
        <end position="1078"/>
    </location>
</feature>
<feature type="domain" description="Guanylate cyclase" evidence="17">
    <location>
        <begin position="1174"/>
        <end position="1312"/>
    </location>
</feature>
<keyword evidence="5 16" id="KW-0812">Transmembrane</keyword>
<feature type="region of interest" description="Disordered" evidence="15">
    <location>
        <begin position="633"/>
        <end position="662"/>
    </location>
</feature>
<dbReference type="InterPro" id="IPR009398">
    <property type="entry name" value="Adcy_conserved_dom"/>
</dbReference>
<feature type="region of interest" description="Disordered" evidence="15">
    <location>
        <begin position="396"/>
        <end position="420"/>
    </location>
</feature>
<feature type="compositionally biased region" description="Low complexity" evidence="15">
    <location>
        <begin position="1547"/>
        <end position="1556"/>
    </location>
</feature>
<dbReference type="Pfam" id="PF16214">
    <property type="entry name" value="AC_N"/>
    <property type="match status" value="1"/>
</dbReference>
<dbReference type="PROSITE" id="PS50125">
    <property type="entry name" value="GUANYLATE_CYCLASE_2"/>
    <property type="match status" value="2"/>
</dbReference>
<dbReference type="CDD" id="cd07302">
    <property type="entry name" value="CHD"/>
    <property type="match status" value="2"/>
</dbReference>
<evidence type="ECO:0000256" key="10">
    <source>
        <dbReference type="ARBA" id="ARBA00022989"/>
    </source>
</evidence>
<dbReference type="STRING" id="195883.A0A482XTI0"/>
<dbReference type="Proteomes" id="UP000291343">
    <property type="component" value="Unassembled WGS sequence"/>
</dbReference>
<evidence type="ECO:0000256" key="13">
    <source>
        <dbReference type="ARBA" id="ARBA00023239"/>
    </source>
</evidence>
<comment type="subcellular location">
    <subcellularLocation>
        <location evidence="3">Membrane</location>
        <topology evidence="3">Multi-pass membrane protein</topology>
    </subcellularLocation>
</comment>
<feature type="region of interest" description="Disordered" evidence="15">
    <location>
        <begin position="846"/>
        <end position="876"/>
    </location>
</feature>
<protein>
    <recommendedName>
        <fullName evidence="4">adenylate cyclase</fullName>
        <ecNumber evidence="4">4.6.1.1</ecNumber>
    </recommendedName>
</protein>
<comment type="caution">
    <text evidence="18">The sequence shown here is derived from an EMBL/GenBank/DDBJ whole genome shotgun (WGS) entry which is preliminary data.</text>
</comment>
<feature type="compositionally biased region" description="Polar residues" evidence="15">
    <location>
        <begin position="1557"/>
        <end position="1575"/>
    </location>
</feature>
<reference evidence="18 19" key="1">
    <citation type="journal article" date="2017" name="Gigascience">
        <title>Genome sequence of the small brown planthopper, Laodelphax striatellus.</title>
        <authorList>
            <person name="Zhu J."/>
            <person name="Jiang F."/>
            <person name="Wang X."/>
            <person name="Yang P."/>
            <person name="Bao Y."/>
            <person name="Zhao W."/>
            <person name="Wang W."/>
            <person name="Lu H."/>
            <person name="Wang Q."/>
            <person name="Cui N."/>
            <person name="Li J."/>
            <person name="Chen X."/>
            <person name="Luo L."/>
            <person name="Yu J."/>
            <person name="Kang L."/>
            <person name="Cui F."/>
        </authorList>
    </citation>
    <scope>NUCLEOTIDE SEQUENCE [LARGE SCALE GENOMIC DNA]</scope>
    <source>
        <strain evidence="18">Lst14</strain>
    </source>
</reference>
<evidence type="ECO:0000256" key="12">
    <source>
        <dbReference type="ARBA" id="ARBA00023136"/>
    </source>
</evidence>
<dbReference type="EMBL" id="QKKF02000945">
    <property type="protein sequence ID" value="RZF48787.1"/>
    <property type="molecule type" value="Genomic_DNA"/>
</dbReference>
<feature type="transmembrane region" description="Helical" evidence="16">
    <location>
        <begin position="469"/>
        <end position="488"/>
    </location>
</feature>
<feature type="transmembrane region" description="Helical" evidence="16">
    <location>
        <begin position="1090"/>
        <end position="1109"/>
    </location>
</feature>
<evidence type="ECO:0000256" key="4">
    <source>
        <dbReference type="ARBA" id="ARBA00012201"/>
    </source>
</evidence>
<comment type="cofactor">
    <cofactor evidence="2">
        <name>Mg(2+)</name>
        <dbReference type="ChEBI" id="CHEBI:18420"/>
    </cofactor>
</comment>
<feature type="region of interest" description="Disordered" evidence="15">
    <location>
        <begin position="1391"/>
        <end position="1429"/>
    </location>
</feature>
<feature type="region of interest" description="Disordered" evidence="15">
    <location>
        <begin position="590"/>
        <end position="610"/>
    </location>
</feature>
<keyword evidence="19" id="KW-1185">Reference proteome</keyword>
<organism evidence="18 19">
    <name type="scientific">Laodelphax striatellus</name>
    <name type="common">Small brown planthopper</name>
    <name type="synonym">Delphax striatella</name>
    <dbReference type="NCBI Taxonomy" id="195883"/>
    <lineage>
        <taxon>Eukaryota</taxon>
        <taxon>Metazoa</taxon>
        <taxon>Ecdysozoa</taxon>
        <taxon>Arthropoda</taxon>
        <taxon>Hexapoda</taxon>
        <taxon>Insecta</taxon>
        <taxon>Pterygota</taxon>
        <taxon>Neoptera</taxon>
        <taxon>Paraneoptera</taxon>
        <taxon>Hemiptera</taxon>
        <taxon>Auchenorrhyncha</taxon>
        <taxon>Fulgoroidea</taxon>
        <taxon>Delphacidae</taxon>
        <taxon>Criomorphinae</taxon>
        <taxon>Laodelphax</taxon>
    </lineage>
</organism>
<dbReference type="GO" id="GO:0005524">
    <property type="term" value="F:ATP binding"/>
    <property type="evidence" value="ECO:0007669"/>
    <property type="project" value="UniProtKB-KW"/>
</dbReference>
<keyword evidence="13 14" id="KW-0456">Lyase</keyword>
<keyword evidence="12 16" id="KW-0472">Membrane</keyword>
<feature type="region of interest" description="Disordered" evidence="15">
    <location>
        <begin position="317"/>
        <end position="336"/>
    </location>
</feature>
<evidence type="ECO:0000256" key="8">
    <source>
        <dbReference type="ARBA" id="ARBA00022840"/>
    </source>
</evidence>
<evidence type="ECO:0000256" key="5">
    <source>
        <dbReference type="ARBA" id="ARBA00022692"/>
    </source>
</evidence>
<feature type="transmembrane region" description="Helical" evidence="16">
    <location>
        <begin position="536"/>
        <end position="560"/>
    </location>
</feature>
<dbReference type="SMART" id="SM00044">
    <property type="entry name" value="CYCc"/>
    <property type="match status" value="2"/>
</dbReference>
<feature type="transmembrane region" description="Helical" evidence="16">
    <location>
        <begin position="6"/>
        <end position="27"/>
    </location>
</feature>
<feature type="transmembrane region" description="Helical" evidence="16">
    <location>
        <begin position="494"/>
        <end position="515"/>
    </location>
</feature>